<comment type="caution">
    <text evidence="2">The sequence shown here is derived from an EMBL/GenBank/DDBJ whole genome shotgun (WGS) entry which is preliminary data.</text>
</comment>
<sequence length="438" mass="51796">MIHLNLKHNATCTCQVLKQSSESCTESTLLNSTSNVDVNFPIFSILKLFYQTLNNIDFGKDDKDIAIYIYSIVNQIEKFQDNMMMLSSITKHLKSYLVQSGLDKFLPLMNDATFKDNVVNFFSKVIQIEEYIDKQKSSNVSTNLNQPIIHYYYHLLNRTNSDILRFFKHTSLYEYYKIFPRKGNTICRQLAILFNRSDQSQRILIIFMTIHYTMLIITKNIIVAKKYIYCKYKCKFLMNSLDSTNSRINYVLYKIKKITINYYNLVDCIVIILVSIRVYSINQTQQFKLFSNSFKMESSILTTDLFHNNAKIFYFTRFSFYQYTNINTLLIKPLLTFIYINQTNNLSTLCKRYMGDLNKLTVKPIYSCTSRIQHRNTDLHCKKKVSFDISSYGINNDLHNDNYWPKKCFTTQQILTKYIQSCKVYQIEPLNTIIQQIR</sequence>
<proteinExistence type="predicted"/>
<accession>A0A177BDK0</accession>
<gene>
    <name evidence="2" type="ORF">A3Q56_00454</name>
</gene>
<keyword evidence="1" id="KW-0812">Transmembrane</keyword>
<name>A0A177BDK0_9BILA</name>
<evidence type="ECO:0000313" key="2">
    <source>
        <dbReference type="EMBL" id="OAF71773.1"/>
    </source>
</evidence>
<evidence type="ECO:0000256" key="1">
    <source>
        <dbReference type="SAM" id="Phobius"/>
    </source>
</evidence>
<dbReference type="EMBL" id="LWCA01000024">
    <property type="protein sequence ID" value="OAF71773.1"/>
    <property type="molecule type" value="Genomic_DNA"/>
</dbReference>
<feature type="transmembrane region" description="Helical" evidence="1">
    <location>
        <begin position="262"/>
        <end position="280"/>
    </location>
</feature>
<evidence type="ECO:0000313" key="3">
    <source>
        <dbReference type="Proteomes" id="UP000078046"/>
    </source>
</evidence>
<organism evidence="2 3">
    <name type="scientific">Intoshia linei</name>
    <dbReference type="NCBI Taxonomy" id="1819745"/>
    <lineage>
        <taxon>Eukaryota</taxon>
        <taxon>Metazoa</taxon>
        <taxon>Spiralia</taxon>
        <taxon>Lophotrochozoa</taxon>
        <taxon>Mesozoa</taxon>
        <taxon>Orthonectida</taxon>
        <taxon>Rhopaluridae</taxon>
        <taxon>Intoshia</taxon>
    </lineage>
</organism>
<dbReference type="AlphaFoldDB" id="A0A177BDK0"/>
<protein>
    <submittedName>
        <fullName evidence="2">Uncharacterized protein</fullName>
    </submittedName>
</protein>
<dbReference type="Proteomes" id="UP000078046">
    <property type="component" value="Unassembled WGS sequence"/>
</dbReference>
<feature type="transmembrane region" description="Helical" evidence="1">
    <location>
        <begin position="203"/>
        <end position="223"/>
    </location>
</feature>
<keyword evidence="3" id="KW-1185">Reference proteome</keyword>
<keyword evidence="1" id="KW-1133">Transmembrane helix</keyword>
<reference evidence="2 3" key="1">
    <citation type="submission" date="2016-04" db="EMBL/GenBank/DDBJ databases">
        <title>The genome of Intoshia linei affirms orthonectids as highly simplified spiralians.</title>
        <authorList>
            <person name="Mikhailov K.V."/>
            <person name="Slusarev G.S."/>
            <person name="Nikitin M.A."/>
            <person name="Logacheva M.D."/>
            <person name="Penin A."/>
            <person name="Aleoshin V."/>
            <person name="Panchin Y.V."/>
        </authorList>
    </citation>
    <scope>NUCLEOTIDE SEQUENCE [LARGE SCALE GENOMIC DNA]</scope>
    <source>
        <strain evidence="2">Intl2013</strain>
        <tissue evidence="2">Whole animal</tissue>
    </source>
</reference>
<keyword evidence="1" id="KW-0472">Membrane</keyword>
<feature type="non-terminal residue" evidence="2">
    <location>
        <position position="438"/>
    </location>
</feature>